<evidence type="ECO:0000256" key="1">
    <source>
        <dbReference type="SAM" id="Phobius"/>
    </source>
</evidence>
<keyword evidence="1" id="KW-1133">Transmembrane helix</keyword>
<dbReference type="AlphaFoldDB" id="A0A285ZTG1"/>
<reference evidence="3" key="1">
    <citation type="submission" date="2017-09" db="EMBL/GenBank/DDBJ databases">
        <authorList>
            <person name="Varghese N."/>
            <person name="Submissions S."/>
        </authorList>
    </citation>
    <scope>NUCLEOTIDE SEQUENCE [LARGE SCALE GENOMIC DNA]</scope>
    <source>
        <strain evidence="3">CGMCC 1.12803</strain>
    </source>
</reference>
<proteinExistence type="predicted"/>
<gene>
    <name evidence="2" type="ORF">SAMN06297358_0920</name>
</gene>
<feature type="transmembrane region" description="Helical" evidence="1">
    <location>
        <begin position="74"/>
        <end position="94"/>
    </location>
</feature>
<keyword evidence="1" id="KW-0472">Membrane</keyword>
<accession>A0A285ZTG1</accession>
<feature type="transmembrane region" description="Helical" evidence="1">
    <location>
        <begin position="154"/>
        <end position="173"/>
    </location>
</feature>
<feature type="transmembrane region" description="Helical" evidence="1">
    <location>
        <begin position="125"/>
        <end position="142"/>
    </location>
</feature>
<dbReference type="Proteomes" id="UP000219281">
    <property type="component" value="Unassembled WGS sequence"/>
</dbReference>
<keyword evidence="3" id="KW-1185">Reference proteome</keyword>
<evidence type="ECO:0000313" key="2">
    <source>
        <dbReference type="EMBL" id="SOD12928.1"/>
    </source>
</evidence>
<protein>
    <submittedName>
        <fullName evidence="2">Uncharacterized protein</fullName>
    </submittedName>
</protein>
<dbReference type="EMBL" id="OCMT01000001">
    <property type="protein sequence ID" value="SOD12928.1"/>
    <property type="molecule type" value="Genomic_DNA"/>
</dbReference>
<dbReference type="RefSeq" id="WP_097129169.1">
    <property type="nucleotide sequence ID" value="NZ_OCMT01000001.1"/>
</dbReference>
<feature type="transmembrane region" description="Helical" evidence="1">
    <location>
        <begin position="40"/>
        <end position="62"/>
    </location>
</feature>
<name>A0A285ZTG1_9SPHI</name>
<organism evidence="2 3">
    <name type="scientific">Pedobacter xixiisoli</name>
    <dbReference type="NCBI Taxonomy" id="1476464"/>
    <lineage>
        <taxon>Bacteria</taxon>
        <taxon>Pseudomonadati</taxon>
        <taxon>Bacteroidota</taxon>
        <taxon>Sphingobacteriia</taxon>
        <taxon>Sphingobacteriales</taxon>
        <taxon>Sphingobacteriaceae</taxon>
        <taxon>Pedobacter</taxon>
    </lineage>
</organism>
<dbReference type="OrthoDB" id="764994at2"/>
<feature type="transmembrane region" description="Helical" evidence="1">
    <location>
        <begin position="193"/>
        <end position="213"/>
    </location>
</feature>
<keyword evidence="1" id="KW-0812">Transmembrane</keyword>
<evidence type="ECO:0000313" key="3">
    <source>
        <dbReference type="Proteomes" id="UP000219281"/>
    </source>
</evidence>
<sequence>MFFIFFIIFFVNRINNALEKDTSVATLSEVPKLKTIPNYLPFIFHVVIALLVLTTLFSYKLISEERIEILINDISFQFYSTLLLVIIGLISPFTKLRKETNEKLQSLADTMNNPIIKWLADGNNLQITKIVACIVVVFYFVYNEYIKLPALNDSLFSSVAIFLIFFYLFNNIVQLFRNPVQFRKSNMLRLSVLFNSIKTSFFVLIGTVVLVFIPSAIMGLKFVDEFNPLIIALLGYNIIMAHNEYKVLKLLHQPNN</sequence>